<dbReference type="EMBL" id="CM035441">
    <property type="protein sequence ID" value="KAH7281435.1"/>
    <property type="molecule type" value="Genomic_DNA"/>
</dbReference>
<dbReference type="Proteomes" id="UP000825935">
    <property type="component" value="Chromosome 36"/>
</dbReference>
<proteinExistence type="predicted"/>
<gene>
    <name evidence="1" type="ORF">KP509_36G047500</name>
</gene>
<organism evidence="1 2">
    <name type="scientific">Ceratopteris richardii</name>
    <name type="common">Triangle waterfern</name>
    <dbReference type="NCBI Taxonomy" id="49495"/>
    <lineage>
        <taxon>Eukaryota</taxon>
        <taxon>Viridiplantae</taxon>
        <taxon>Streptophyta</taxon>
        <taxon>Embryophyta</taxon>
        <taxon>Tracheophyta</taxon>
        <taxon>Polypodiopsida</taxon>
        <taxon>Polypodiidae</taxon>
        <taxon>Polypodiales</taxon>
        <taxon>Pteridineae</taxon>
        <taxon>Pteridaceae</taxon>
        <taxon>Parkerioideae</taxon>
        <taxon>Ceratopteris</taxon>
    </lineage>
</organism>
<reference evidence="1" key="1">
    <citation type="submission" date="2021-08" db="EMBL/GenBank/DDBJ databases">
        <title>WGS assembly of Ceratopteris richardii.</title>
        <authorList>
            <person name="Marchant D.B."/>
            <person name="Chen G."/>
            <person name="Jenkins J."/>
            <person name="Shu S."/>
            <person name="Leebens-Mack J."/>
            <person name="Grimwood J."/>
            <person name="Schmutz J."/>
            <person name="Soltis P."/>
            <person name="Soltis D."/>
            <person name="Chen Z.-H."/>
        </authorList>
    </citation>
    <scope>NUCLEOTIDE SEQUENCE</scope>
    <source>
        <strain evidence="1">Whitten #5841</strain>
        <tissue evidence="1">Leaf</tissue>
    </source>
</reference>
<dbReference type="AlphaFoldDB" id="A0A8T2QCV6"/>
<sequence length="58" mass="6760">MEPCEPLCHKVMEVVRAFVSQSHGGGDARVARTRSWIFYRRNNYCRVENPPRNQILAL</sequence>
<evidence type="ECO:0000313" key="1">
    <source>
        <dbReference type="EMBL" id="KAH7281435.1"/>
    </source>
</evidence>
<evidence type="ECO:0000313" key="2">
    <source>
        <dbReference type="Proteomes" id="UP000825935"/>
    </source>
</evidence>
<keyword evidence="2" id="KW-1185">Reference proteome</keyword>
<protein>
    <submittedName>
        <fullName evidence="1">Uncharacterized protein</fullName>
    </submittedName>
</protein>
<accession>A0A8T2QCV6</accession>
<name>A0A8T2QCV6_CERRI</name>
<comment type="caution">
    <text evidence="1">The sequence shown here is derived from an EMBL/GenBank/DDBJ whole genome shotgun (WGS) entry which is preliminary data.</text>
</comment>